<dbReference type="InterPro" id="IPR019554">
    <property type="entry name" value="Soluble_ligand-bd"/>
</dbReference>
<feature type="chain" id="PRO_5008023511" evidence="2">
    <location>
        <begin position="26"/>
        <end position="254"/>
    </location>
</feature>
<dbReference type="Pfam" id="PF10531">
    <property type="entry name" value="SLBB"/>
    <property type="match status" value="1"/>
</dbReference>
<dbReference type="InterPro" id="IPR051675">
    <property type="entry name" value="Endo/Exo/Phosphatase_dom_1"/>
</dbReference>
<dbReference type="PANTHER" id="PTHR21180">
    <property type="entry name" value="ENDONUCLEASE/EXONUCLEASE/PHOSPHATASE FAMILY DOMAIN-CONTAINING PROTEIN 1"/>
    <property type="match status" value="1"/>
</dbReference>
<dbReference type="Gene3D" id="3.10.560.10">
    <property type="entry name" value="Outer membrane lipoprotein wza domain like"/>
    <property type="match status" value="1"/>
</dbReference>
<dbReference type="SMART" id="SM00278">
    <property type="entry name" value="HhH1"/>
    <property type="match status" value="2"/>
</dbReference>
<evidence type="ECO:0000256" key="2">
    <source>
        <dbReference type="SAM" id="SignalP"/>
    </source>
</evidence>
<feature type="domain" description="Helix-hairpin-helix DNA-binding motif class 1" evidence="3">
    <location>
        <begin position="202"/>
        <end position="221"/>
    </location>
</feature>
<dbReference type="GO" id="GO:0006281">
    <property type="term" value="P:DNA repair"/>
    <property type="evidence" value="ECO:0007669"/>
    <property type="project" value="InterPro"/>
</dbReference>
<gene>
    <name evidence="4" type="primary">comEA</name>
    <name evidence="4" type="ORF">ERS852407_03762</name>
</gene>
<feature type="signal peptide" evidence="2">
    <location>
        <begin position="1"/>
        <end position="25"/>
    </location>
</feature>
<dbReference type="Pfam" id="PF12836">
    <property type="entry name" value="HHH_3"/>
    <property type="match status" value="1"/>
</dbReference>
<dbReference type="AlphaFoldDB" id="A0A174HKP8"/>
<dbReference type="Gene3D" id="1.10.150.280">
    <property type="entry name" value="AF1531-like domain"/>
    <property type="match status" value="1"/>
</dbReference>
<dbReference type="GO" id="GO:0015628">
    <property type="term" value="P:protein secretion by the type II secretion system"/>
    <property type="evidence" value="ECO:0007669"/>
    <property type="project" value="TreeGrafter"/>
</dbReference>
<reference evidence="4 5" key="1">
    <citation type="submission" date="2015-09" db="EMBL/GenBank/DDBJ databases">
        <authorList>
            <consortium name="Pathogen Informatics"/>
        </authorList>
    </citation>
    <scope>NUCLEOTIDE SEQUENCE [LARGE SCALE GENOMIC DNA]</scope>
    <source>
        <strain evidence="4 5">2789STDY5608850</strain>
    </source>
</reference>
<dbReference type="InterPro" id="IPR010994">
    <property type="entry name" value="RuvA_2-like"/>
</dbReference>
<dbReference type="EMBL" id="CYZE01000011">
    <property type="protein sequence ID" value="CUO73738.1"/>
    <property type="molecule type" value="Genomic_DNA"/>
</dbReference>
<dbReference type="Proteomes" id="UP000095651">
    <property type="component" value="Unassembled WGS sequence"/>
</dbReference>
<evidence type="ECO:0000256" key="1">
    <source>
        <dbReference type="SAM" id="MobiDB-lite"/>
    </source>
</evidence>
<evidence type="ECO:0000259" key="3">
    <source>
        <dbReference type="SMART" id="SM00278"/>
    </source>
</evidence>
<keyword evidence="2" id="KW-0732">Signal</keyword>
<feature type="compositionally biased region" description="Acidic residues" evidence="1">
    <location>
        <begin position="54"/>
        <end position="66"/>
    </location>
</feature>
<sequence>MKYRYQAVKMAVILICMLAAGVCYSCDGRQDGWESGELPVMNAPGDAGTSQAEDAPEGNGETEDSDPYGNAKESEETEIPVSEATTVSVCYVHICGEVVLPGVYEMEEGSRIFQVVERAGGFTERAAAQYLNMAQVVSDGMKIVVPDGESLDGAERYGLDSEGGNHGAGSAGAGVIMPEGKTAGGSTAKEKVKVNLNTATREELMTLKGIGEAKADDIIAYRESHGGFQKIEDIKKISGIKDAAFEKIKDDITV</sequence>
<organism evidence="4 5">
    <name type="scientific">Hungatella hathewayi</name>
    <dbReference type="NCBI Taxonomy" id="154046"/>
    <lineage>
        <taxon>Bacteria</taxon>
        <taxon>Bacillati</taxon>
        <taxon>Bacillota</taxon>
        <taxon>Clostridia</taxon>
        <taxon>Lachnospirales</taxon>
        <taxon>Lachnospiraceae</taxon>
        <taxon>Hungatella</taxon>
    </lineage>
</organism>
<dbReference type="GO" id="GO:0003677">
    <property type="term" value="F:DNA binding"/>
    <property type="evidence" value="ECO:0007669"/>
    <property type="project" value="InterPro"/>
</dbReference>
<dbReference type="GO" id="GO:0015627">
    <property type="term" value="C:type II protein secretion system complex"/>
    <property type="evidence" value="ECO:0007669"/>
    <property type="project" value="TreeGrafter"/>
</dbReference>
<dbReference type="InterPro" id="IPR003583">
    <property type="entry name" value="Hlx-hairpin-Hlx_DNA-bd_motif"/>
</dbReference>
<evidence type="ECO:0000313" key="4">
    <source>
        <dbReference type="EMBL" id="CUO73738.1"/>
    </source>
</evidence>
<feature type="region of interest" description="Disordered" evidence="1">
    <location>
        <begin position="35"/>
        <end position="80"/>
    </location>
</feature>
<feature type="domain" description="Helix-hairpin-helix DNA-binding motif class 1" evidence="3">
    <location>
        <begin position="232"/>
        <end position="251"/>
    </location>
</feature>
<name>A0A174HKP8_9FIRM</name>
<dbReference type="SUPFAM" id="SSF47781">
    <property type="entry name" value="RuvA domain 2-like"/>
    <property type="match status" value="1"/>
</dbReference>
<dbReference type="RefSeq" id="WP_055657503.1">
    <property type="nucleotide sequence ID" value="NZ_CABIXC010000011.1"/>
</dbReference>
<protein>
    <submittedName>
        <fullName evidence="4">Competence protein ComEA</fullName>
    </submittedName>
</protein>
<evidence type="ECO:0000313" key="5">
    <source>
        <dbReference type="Proteomes" id="UP000095651"/>
    </source>
</evidence>
<accession>A0A174HKP8</accession>
<dbReference type="NCBIfam" id="TIGR00426">
    <property type="entry name" value="competence protein ComEA helix-hairpin-helix repeat region"/>
    <property type="match status" value="1"/>
</dbReference>
<proteinExistence type="predicted"/>
<dbReference type="InterPro" id="IPR004509">
    <property type="entry name" value="Competence_ComEA_HhH"/>
</dbReference>
<dbReference type="PANTHER" id="PTHR21180:SF32">
    <property type="entry name" value="ENDONUCLEASE_EXONUCLEASE_PHOSPHATASE FAMILY DOMAIN-CONTAINING PROTEIN 1"/>
    <property type="match status" value="1"/>
</dbReference>